<dbReference type="Proteomes" id="UP000481583">
    <property type="component" value="Unassembled WGS sequence"/>
</dbReference>
<organism evidence="5 6">
    <name type="scientific">Streptomyces coryli</name>
    <dbReference type="NCBI Taxonomy" id="1128680"/>
    <lineage>
        <taxon>Bacteria</taxon>
        <taxon>Bacillati</taxon>
        <taxon>Actinomycetota</taxon>
        <taxon>Actinomycetes</taxon>
        <taxon>Kitasatosporales</taxon>
        <taxon>Streptomycetaceae</taxon>
        <taxon>Streptomyces</taxon>
    </lineage>
</organism>
<proteinExistence type="predicted"/>
<name>A0A6G4TVN3_9ACTN</name>
<dbReference type="Pfam" id="PF14525">
    <property type="entry name" value="AraC_binding_2"/>
    <property type="match status" value="1"/>
</dbReference>
<feature type="domain" description="HTH araC/xylS-type" evidence="4">
    <location>
        <begin position="226"/>
        <end position="327"/>
    </location>
</feature>
<evidence type="ECO:0000259" key="4">
    <source>
        <dbReference type="PROSITE" id="PS01124"/>
    </source>
</evidence>
<keyword evidence="2" id="KW-0238">DNA-binding</keyword>
<dbReference type="PANTHER" id="PTHR46796">
    <property type="entry name" value="HTH-TYPE TRANSCRIPTIONAL ACTIVATOR RHAS-RELATED"/>
    <property type="match status" value="1"/>
</dbReference>
<dbReference type="Pfam" id="PF12833">
    <property type="entry name" value="HTH_18"/>
    <property type="match status" value="1"/>
</dbReference>
<dbReference type="GO" id="GO:0003700">
    <property type="term" value="F:DNA-binding transcription factor activity"/>
    <property type="evidence" value="ECO:0007669"/>
    <property type="project" value="InterPro"/>
</dbReference>
<dbReference type="InterPro" id="IPR035418">
    <property type="entry name" value="AraC-bd_2"/>
</dbReference>
<dbReference type="SMART" id="SM00342">
    <property type="entry name" value="HTH_ARAC"/>
    <property type="match status" value="1"/>
</dbReference>
<dbReference type="Gene3D" id="1.10.10.60">
    <property type="entry name" value="Homeodomain-like"/>
    <property type="match status" value="1"/>
</dbReference>
<evidence type="ECO:0000256" key="2">
    <source>
        <dbReference type="ARBA" id="ARBA00023125"/>
    </source>
</evidence>
<dbReference type="GO" id="GO:0043565">
    <property type="term" value="F:sequence-specific DNA binding"/>
    <property type="evidence" value="ECO:0007669"/>
    <property type="project" value="InterPro"/>
</dbReference>
<keyword evidence="3" id="KW-0804">Transcription</keyword>
<dbReference type="PROSITE" id="PS01124">
    <property type="entry name" value="HTH_ARAC_FAMILY_2"/>
    <property type="match status" value="1"/>
</dbReference>
<keyword evidence="1" id="KW-0805">Transcription regulation</keyword>
<dbReference type="PROSITE" id="PS00041">
    <property type="entry name" value="HTH_ARAC_FAMILY_1"/>
    <property type="match status" value="1"/>
</dbReference>
<dbReference type="RefSeq" id="WP_165234613.1">
    <property type="nucleotide sequence ID" value="NZ_JAAKZV010000026.1"/>
</dbReference>
<sequence length="335" mass="36671">MNGDLQTPISRLSVRTADRDEAKAIAVDAFGVSRFELPAGAEDFTAGFDIMRLGRMTVGCLAFSSPVGIAFAGDDHYRVSAALSGSVTWCRDGGEEGVADERQAATFNPGEEFTLRTPAAASLILVFQISGDTFRRHLESLLSRPLTQPLELERTLDTGAGPGGSWSRLATLLVQELAHPESLIPHKVMGKTTEDLLLTGLLMAAGHRYGEELLRPTAPLRPATVKRALDAIHADPSRPLTTTELADISRVSARRLQESFRHYVGMTPQSYLRQVRLDRVHEDLVAGNPWEQSVSEIAQHWGFTHMGRFAAVYKDRFGESPSQTLAVEEPHRVAC</sequence>
<dbReference type="InterPro" id="IPR018060">
    <property type="entry name" value="HTH_AraC"/>
</dbReference>
<dbReference type="EMBL" id="JAAKZV010000026">
    <property type="protein sequence ID" value="NGN64045.1"/>
    <property type="molecule type" value="Genomic_DNA"/>
</dbReference>
<evidence type="ECO:0000313" key="6">
    <source>
        <dbReference type="Proteomes" id="UP000481583"/>
    </source>
</evidence>
<comment type="caution">
    <text evidence="5">The sequence shown here is derived from an EMBL/GenBank/DDBJ whole genome shotgun (WGS) entry which is preliminary data.</text>
</comment>
<accession>A0A6G4TVN3</accession>
<evidence type="ECO:0000256" key="3">
    <source>
        <dbReference type="ARBA" id="ARBA00023163"/>
    </source>
</evidence>
<dbReference type="AlphaFoldDB" id="A0A6G4TVN3"/>
<protein>
    <submittedName>
        <fullName evidence="5">AraC family transcriptional regulator</fullName>
    </submittedName>
</protein>
<evidence type="ECO:0000256" key="1">
    <source>
        <dbReference type="ARBA" id="ARBA00023015"/>
    </source>
</evidence>
<dbReference type="SUPFAM" id="SSF46689">
    <property type="entry name" value="Homeodomain-like"/>
    <property type="match status" value="2"/>
</dbReference>
<reference evidence="5 6" key="1">
    <citation type="submission" date="2020-02" db="EMBL/GenBank/DDBJ databases">
        <title>Whole-genome analyses of novel actinobacteria.</title>
        <authorList>
            <person name="Sahin N."/>
        </authorList>
    </citation>
    <scope>NUCLEOTIDE SEQUENCE [LARGE SCALE GENOMIC DNA]</scope>
    <source>
        <strain evidence="5 6">A7024</strain>
    </source>
</reference>
<gene>
    <name evidence="5" type="ORF">G5C51_09015</name>
</gene>
<evidence type="ECO:0000313" key="5">
    <source>
        <dbReference type="EMBL" id="NGN64045.1"/>
    </source>
</evidence>
<dbReference type="InterPro" id="IPR050204">
    <property type="entry name" value="AraC_XylS_family_regulators"/>
</dbReference>
<dbReference type="InterPro" id="IPR009057">
    <property type="entry name" value="Homeodomain-like_sf"/>
</dbReference>
<dbReference type="PANTHER" id="PTHR46796:SF12">
    <property type="entry name" value="HTH-TYPE DNA-BINDING TRANSCRIPTIONAL ACTIVATOR EUTR"/>
    <property type="match status" value="1"/>
</dbReference>
<keyword evidence="6" id="KW-1185">Reference proteome</keyword>
<dbReference type="InterPro" id="IPR018062">
    <property type="entry name" value="HTH_AraC-typ_CS"/>
</dbReference>